<dbReference type="InterPro" id="IPR036250">
    <property type="entry name" value="AcylCo_DH-like_C"/>
</dbReference>
<dbReference type="HOGENOM" id="CLU_018204_8_2_11"/>
<dbReference type="eggNOG" id="COG1960">
    <property type="taxonomic scope" value="Bacteria"/>
</dbReference>
<dbReference type="InterPro" id="IPR006091">
    <property type="entry name" value="Acyl-CoA_Oxase/DH_mid-dom"/>
</dbReference>
<sequence length="408" mass="44809">MVTKTLSVQKAKPRQPFKELPTADFFEFESLLSPVERAKLFELREFCAREVTPFAQKWWHEEDVPRSVFQKLSAMGVGAPFRAGYSRLYSGLATLELCKADLSTGAIFGIHHELFVEGIRIFGTEEQKQRFLQRSSDGQILGGFALTEPEHGSDVAGGLTTMVRRDGDGWVLNGAKRWIGNAADGDYVFLWARDSDDGQIRGFILDLSLPGISRTKIENKISMRGIKNADLVMKDVRLAESDRLSTVSSFADTNVLLMGTRMMAGWMAAGVQCAAFEIARKYALERLQFGKPLAKFQLVQQQLVEMLGNATASLAMSARLAQVQDAHDRGVGPELRMEQAALVKGFTSKLCLDTVAKGRSLLGGNGIVTDFGMAKIFADAQPILTFEGTYEVNSLIVGRAITGHSALV</sequence>
<evidence type="ECO:0000313" key="9">
    <source>
        <dbReference type="EMBL" id="ABY23861.1"/>
    </source>
</evidence>
<reference evidence="10" key="1">
    <citation type="journal article" date="2008" name="J. Bacteriol.">
        <title>Genome sequence of the fish pathogen Renibacterium salmoninarum suggests reductive evolution away from an environmental Arthrobacter ancestor.</title>
        <authorList>
            <person name="Wiens G.D."/>
            <person name="Rockey D.D."/>
            <person name="Wu Z."/>
            <person name="Chang J."/>
            <person name="Levy R."/>
            <person name="Crane S."/>
            <person name="Chen D.S."/>
            <person name="Capri G.R."/>
            <person name="Burnett J.R."/>
            <person name="Sudheesh P.S."/>
            <person name="Schipma M.J."/>
            <person name="Burd H."/>
            <person name="Bhattacharyya A."/>
            <person name="Rhodes L.D."/>
            <person name="Kaul R."/>
            <person name="Strom M.S."/>
        </authorList>
    </citation>
    <scope>NUCLEOTIDE SEQUENCE [LARGE SCALE GENOMIC DNA]</scope>
    <source>
        <strain evidence="10">ATCC 33209 / DSM 20767 / JCM 11484 / NBRC 15589 / NCIMB 2235</strain>
    </source>
</reference>
<keyword evidence="4 5" id="KW-0274">FAD</keyword>
<name>A9WSS3_RENSM</name>
<dbReference type="SUPFAM" id="SSF56645">
    <property type="entry name" value="Acyl-CoA dehydrogenase NM domain-like"/>
    <property type="match status" value="1"/>
</dbReference>
<feature type="domain" description="Acyl-CoA dehydrogenase/oxidase C-terminal" evidence="6">
    <location>
        <begin position="257"/>
        <end position="401"/>
    </location>
</feature>
<dbReference type="InterPro" id="IPR037069">
    <property type="entry name" value="AcylCoA_DH/ox_N_sf"/>
</dbReference>
<dbReference type="SUPFAM" id="SSF47203">
    <property type="entry name" value="Acyl-CoA dehydrogenase C-terminal domain-like"/>
    <property type="match status" value="1"/>
</dbReference>
<evidence type="ECO:0000256" key="4">
    <source>
        <dbReference type="ARBA" id="ARBA00022827"/>
    </source>
</evidence>
<dbReference type="EC" id="1.3.8.6" evidence="9"/>
<dbReference type="PANTHER" id="PTHR43188">
    <property type="entry name" value="ACYL-COENZYME A OXIDASE"/>
    <property type="match status" value="1"/>
</dbReference>
<dbReference type="PANTHER" id="PTHR43188:SF1">
    <property type="entry name" value="ACYL-COA DEHYDROGENASE"/>
    <property type="match status" value="1"/>
</dbReference>
<dbReference type="InterPro" id="IPR045008">
    <property type="entry name" value="ACX4-like"/>
</dbReference>
<evidence type="ECO:0000256" key="2">
    <source>
        <dbReference type="ARBA" id="ARBA00009347"/>
    </source>
</evidence>
<organism evidence="9 10">
    <name type="scientific">Renibacterium salmoninarum (strain ATCC 33209 / DSM 20767 / JCM 11484 / NBRC 15589 / NCIMB 2235)</name>
    <dbReference type="NCBI Taxonomy" id="288705"/>
    <lineage>
        <taxon>Bacteria</taxon>
        <taxon>Bacillati</taxon>
        <taxon>Actinomycetota</taxon>
        <taxon>Actinomycetes</taxon>
        <taxon>Micrococcales</taxon>
        <taxon>Micrococcaceae</taxon>
        <taxon>Renibacterium</taxon>
    </lineage>
</organism>
<feature type="domain" description="Acyl-CoA dehydrogenase/oxidase N-terminal" evidence="8">
    <location>
        <begin position="42"/>
        <end position="138"/>
    </location>
</feature>
<dbReference type="Gene3D" id="1.20.140.10">
    <property type="entry name" value="Butyryl-CoA Dehydrogenase, subunit A, domain 3"/>
    <property type="match status" value="1"/>
</dbReference>
<keyword evidence="5 9" id="KW-0560">Oxidoreductase</keyword>
<evidence type="ECO:0000256" key="1">
    <source>
        <dbReference type="ARBA" id="ARBA00001974"/>
    </source>
</evidence>
<protein>
    <submittedName>
        <fullName evidence="9">Glutaryl-CoA dehydrogenase</fullName>
        <ecNumber evidence="9">1.3.8.6</ecNumber>
    </submittedName>
</protein>
<dbReference type="Proteomes" id="UP000002007">
    <property type="component" value="Chromosome"/>
</dbReference>
<accession>A9WSS3</accession>
<dbReference type="InterPro" id="IPR009075">
    <property type="entry name" value="AcylCo_DH/oxidase_C"/>
</dbReference>
<evidence type="ECO:0000259" key="8">
    <source>
        <dbReference type="Pfam" id="PF02771"/>
    </source>
</evidence>
<dbReference type="STRING" id="288705.RSal33209_2129"/>
<comment type="similarity">
    <text evidence="2 5">Belongs to the acyl-CoA dehydrogenase family.</text>
</comment>
<keyword evidence="10" id="KW-1185">Reference proteome</keyword>
<dbReference type="Gene3D" id="1.10.540.10">
    <property type="entry name" value="Acyl-CoA dehydrogenase/oxidase, N-terminal domain"/>
    <property type="match status" value="1"/>
</dbReference>
<dbReference type="Pfam" id="PF02770">
    <property type="entry name" value="Acyl-CoA_dh_M"/>
    <property type="match status" value="1"/>
</dbReference>
<comment type="cofactor">
    <cofactor evidence="1 5">
        <name>FAD</name>
        <dbReference type="ChEBI" id="CHEBI:57692"/>
    </cofactor>
</comment>
<feature type="domain" description="Acyl-CoA oxidase/dehydrogenase middle" evidence="7">
    <location>
        <begin position="143"/>
        <end position="236"/>
    </location>
</feature>
<dbReference type="InterPro" id="IPR009100">
    <property type="entry name" value="AcylCoA_DH/oxidase_NM_dom_sf"/>
</dbReference>
<dbReference type="AlphaFoldDB" id="A9WSS3"/>
<dbReference type="RefSeq" id="WP_012245529.1">
    <property type="nucleotide sequence ID" value="NC_010168.1"/>
</dbReference>
<dbReference type="Pfam" id="PF02771">
    <property type="entry name" value="Acyl-CoA_dh_N"/>
    <property type="match status" value="1"/>
</dbReference>
<keyword evidence="3 5" id="KW-0285">Flavoprotein</keyword>
<evidence type="ECO:0000313" key="10">
    <source>
        <dbReference type="Proteomes" id="UP000002007"/>
    </source>
</evidence>
<evidence type="ECO:0000259" key="7">
    <source>
        <dbReference type="Pfam" id="PF02770"/>
    </source>
</evidence>
<evidence type="ECO:0000256" key="3">
    <source>
        <dbReference type="ARBA" id="ARBA00022630"/>
    </source>
</evidence>
<dbReference type="KEGG" id="rsa:RSal33209_2129"/>
<dbReference type="EMBL" id="CP000910">
    <property type="protein sequence ID" value="ABY23861.1"/>
    <property type="molecule type" value="Genomic_DNA"/>
</dbReference>
<dbReference type="GO" id="GO:0050660">
    <property type="term" value="F:flavin adenine dinucleotide binding"/>
    <property type="evidence" value="ECO:0007669"/>
    <property type="project" value="InterPro"/>
</dbReference>
<evidence type="ECO:0000259" key="6">
    <source>
        <dbReference type="Pfam" id="PF00441"/>
    </source>
</evidence>
<proteinExistence type="inferred from homology"/>
<gene>
    <name evidence="9" type="ordered locus">RSal33209_2129</name>
</gene>
<dbReference type="GO" id="GO:0006635">
    <property type="term" value="P:fatty acid beta-oxidation"/>
    <property type="evidence" value="ECO:0007669"/>
    <property type="project" value="InterPro"/>
</dbReference>
<dbReference type="InterPro" id="IPR013786">
    <property type="entry name" value="AcylCoA_DH/ox_N"/>
</dbReference>
<dbReference type="Gene3D" id="2.40.110.10">
    <property type="entry name" value="Butyryl-CoA Dehydrogenase, subunit A, domain 2"/>
    <property type="match status" value="1"/>
</dbReference>
<dbReference type="InterPro" id="IPR046373">
    <property type="entry name" value="Acyl-CoA_Oxase/DH_mid-dom_sf"/>
</dbReference>
<evidence type="ECO:0000256" key="5">
    <source>
        <dbReference type="RuleBase" id="RU362125"/>
    </source>
</evidence>
<dbReference type="Pfam" id="PF00441">
    <property type="entry name" value="Acyl-CoA_dh_1"/>
    <property type="match status" value="1"/>
</dbReference>
<dbReference type="GO" id="GO:0004361">
    <property type="term" value="F:glutaryl-CoA dehydrogenase activity"/>
    <property type="evidence" value="ECO:0007669"/>
    <property type="project" value="UniProtKB-EC"/>
</dbReference>